<dbReference type="EMBL" id="PQ066597">
    <property type="protein sequence ID" value="XDQ84393.1"/>
    <property type="molecule type" value="Genomic_DNA"/>
</dbReference>
<sequence>MIIYQKDGNTITLPETNIMVKLENGMMIVGTREMNHHRFSDVFVMVPLDNISRVQSDVMGTNGSAKK</sequence>
<reference evidence="1" key="1">
    <citation type="submission" date="2024-07" db="EMBL/GenBank/DDBJ databases">
        <title>Characterization of Aeromonas dhakensis bacteriophages.</title>
        <authorList>
            <person name="Ansari F."/>
            <person name="Tyagi A."/>
            <person name="Shashidhar R."/>
            <person name="Nagar V."/>
        </authorList>
    </citation>
    <scope>NUCLEOTIDE SEQUENCE</scope>
</reference>
<gene>
    <name evidence="1" type="ORF">vBAdhaMG2_0049</name>
</gene>
<name>A0AB39TYN9_9CAUD</name>
<proteinExistence type="predicted"/>
<evidence type="ECO:0000313" key="1">
    <source>
        <dbReference type="EMBL" id="XDQ84393.1"/>
    </source>
</evidence>
<accession>A0AB39TYN9</accession>
<organism evidence="1">
    <name type="scientific">Aeromonas phage vB_AdhaM_G2</name>
    <dbReference type="NCBI Taxonomy" id="3238786"/>
    <lineage>
        <taxon>Viruses</taxon>
        <taxon>Duplodnaviria</taxon>
        <taxon>Heunggongvirae</taxon>
        <taxon>Uroviricota</taxon>
        <taxon>Caudoviricetes</taxon>
    </lineage>
</organism>
<protein>
    <submittedName>
        <fullName evidence="1">Uncharacterized protein</fullName>
    </submittedName>
</protein>